<evidence type="ECO:0000256" key="6">
    <source>
        <dbReference type="ARBA" id="ARBA00023154"/>
    </source>
</evidence>
<evidence type="ECO:0000313" key="8">
    <source>
        <dbReference type="EMBL" id="MBP2182940.1"/>
    </source>
</evidence>
<comment type="caution">
    <text evidence="8">The sequence shown here is derived from an EMBL/GenBank/DDBJ whole genome shotgun (WGS) entry which is preliminary data.</text>
</comment>
<dbReference type="SUPFAM" id="SSF53187">
    <property type="entry name" value="Zn-dependent exopeptidases"/>
    <property type="match status" value="1"/>
</dbReference>
<keyword evidence="8" id="KW-0121">Carboxypeptidase</keyword>
<evidence type="ECO:0000256" key="2">
    <source>
        <dbReference type="ARBA" id="ARBA00022605"/>
    </source>
</evidence>
<dbReference type="PROSITE" id="PS00758">
    <property type="entry name" value="ARGE_DAPE_CPG2_1"/>
    <property type="match status" value="1"/>
</dbReference>
<dbReference type="InterPro" id="IPR010175">
    <property type="entry name" value="LysK"/>
</dbReference>
<evidence type="ECO:0000256" key="3">
    <source>
        <dbReference type="ARBA" id="ARBA00022723"/>
    </source>
</evidence>
<sequence length="373" mass="39653">MSDTYAVGLLRRMLEIPSPSYDESALAAFLVDAMVGLGFEAHVDETGNVVGEIRRGAGPTVMLLGHMDTVPAALPVRSEGGRLYGCGAVDAKGPLAAMICAAASAAGFRGRVVVAGVVEEETPDSRGAMAIREHHRPPDAVVIGEPSGWSSVVLGYKGKVDLRYRVRRPSSHPTHPGPKAIELVVDAWRILLEVLGAEADHSRFDVPGPRLTSVSGGPTSAEAELSIRIPIGFDIGAMLDELARRLPDGELTLINAVPACRASRNDPVVRALAHGIRAQRGRPRMKVKTATSDMNTLAEVWTDVPMATYGPGDSKLDHTADEHILLTDYVRGTRVLQLAVEELGARHGTEPRAAAQLRLVESSERLGRNGGSA</sequence>
<keyword evidence="5" id="KW-0862">Zinc</keyword>
<keyword evidence="9" id="KW-1185">Reference proteome</keyword>
<dbReference type="Proteomes" id="UP000741013">
    <property type="component" value="Unassembled WGS sequence"/>
</dbReference>
<name>A0ABS4PU42_9PSEU</name>
<keyword evidence="4" id="KW-0378">Hydrolase</keyword>
<dbReference type="EMBL" id="JAGGMS010000001">
    <property type="protein sequence ID" value="MBP2182940.1"/>
    <property type="molecule type" value="Genomic_DNA"/>
</dbReference>
<evidence type="ECO:0000313" key="9">
    <source>
        <dbReference type="Proteomes" id="UP000741013"/>
    </source>
</evidence>
<dbReference type="PANTHER" id="PTHR43808">
    <property type="entry name" value="ACETYLORNITHINE DEACETYLASE"/>
    <property type="match status" value="1"/>
</dbReference>
<keyword evidence="1" id="KW-0963">Cytoplasm</keyword>
<keyword evidence="6" id="KW-0457">Lysine biosynthesis</keyword>
<evidence type="ECO:0000256" key="7">
    <source>
        <dbReference type="ARBA" id="ARBA00023285"/>
    </source>
</evidence>
<keyword evidence="7" id="KW-0170">Cobalt</keyword>
<keyword evidence="3" id="KW-0479">Metal-binding</keyword>
<dbReference type="Gene3D" id="3.40.630.10">
    <property type="entry name" value="Zn peptidases"/>
    <property type="match status" value="2"/>
</dbReference>
<dbReference type="InterPro" id="IPR002933">
    <property type="entry name" value="Peptidase_M20"/>
</dbReference>
<dbReference type="InterPro" id="IPR050072">
    <property type="entry name" value="Peptidase_M20A"/>
</dbReference>
<accession>A0ABS4PU42</accession>
<dbReference type="RefSeq" id="WP_308158835.1">
    <property type="nucleotide sequence ID" value="NZ_JAGGMS010000001.1"/>
</dbReference>
<evidence type="ECO:0000256" key="5">
    <source>
        <dbReference type="ARBA" id="ARBA00022833"/>
    </source>
</evidence>
<keyword evidence="8" id="KW-0645">Protease</keyword>
<reference evidence="8 9" key="1">
    <citation type="submission" date="2021-03" db="EMBL/GenBank/DDBJ databases">
        <title>Sequencing the genomes of 1000 actinobacteria strains.</title>
        <authorList>
            <person name="Klenk H.-P."/>
        </authorList>
    </citation>
    <scope>NUCLEOTIDE SEQUENCE [LARGE SCALE GENOMIC DNA]</scope>
    <source>
        <strain evidence="8 9">DSM 45510</strain>
    </source>
</reference>
<evidence type="ECO:0000256" key="1">
    <source>
        <dbReference type="ARBA" id="ARBA00022490"/>
    </source>
</evidence>
<organism evidence="8 9">
    <name type="scientific">Amycolatopsis magusensis</name>
    <dbReference type="NCBI Taxonomy" id="882444"/>
    <lineage>
        <taxon>Bacteria</taxon>
        <taxon>Bacillati</taxon>
        <taxon>Actinomycetota</taxon>
        <taxon>Actinomycetes</taxon>
        <taxon>Pseudonocardiales</taxon>
        <taxon>Pseudonocardiaceae</taxon>
        <taxon>Amycolatopsis</taxon>
    </lineage>
</organism>
<dbReference type="InterPro" id="IPR001261">
    <property type="entry name" value="ArgE/DapE_CS"/>
</dbReference>
<dbReference type="HAMAP" id="MF_01120">
    <property type="entry name" value="LysK"/>
    <property type="match status" value="1"/>
</dbReference>
<dbReference type="Pfam" id="PF01546">
    <property type="entry name" value="Peptidase_M20"/>
    <property type="match status" value="1"/>
</dbReference>
<keyword evidence="2" id="KW-0028">Amino-acid biosynthesis</keyword>
<proteinExistence type="inferred from homology"/>
<evidence type="ECO:0000256" key="4">
    <source>
        <dbReference type="ARBA" id="ARBA00022801"/>
    </source>
</evidence>
<gene>
    <name evidence="8" type="ORF">JOM49_004466</name>
</gene>
<dbReference type="GO" id="GO:0004180">
    <property type="term" value="F:carboxypeptidase activity"/>
    <property type="evidence" value="ECO:0007669"/>
    <property type="project" value="UniProtKB-KW"/>
</dbReference>
<dbReference type="NCBIfam" id="TIGR01902">
    <property type="entry name" value="dapE-lys-deAc"/>
    <property type="match status" value="1"/>
</dbReference>
<dbReference type="PANTHER" id="PTHR43808:SF28">
    <property type="entry name" value="[LYSW]-LYSINE_[LYSW]-ORNITHINE HYDROLASE"/>
    <property type="match status" value="1"/>
</dbReference>
<protein>
    <submittedName>
        <fullName evidence="8">LysW-gamma-L-lysine carboxypeptidase</fullName>
    </submittedName>
</protein>